<dbReference type="RefSeq" id="WP_186941791.1">
    <property type="nucleotide sequence ID" value="NZ_JACOGA010000007.1"/>
</dbReference>
<dbReference type="PANTHER" id="PTHR44688:SF16">
    <property type="entry name" value="DNA-BINDING TRANSCRIPTIONAL ACTIVATOR DEVR_DOSR"/>
    <property type="match status" value="1"/>
</dbReference>
<dbReference type="PROSITE" id="PS50110">
    <property type="entry name" value="RESPONSE_REGULATORY"/>
    <property type="match status" value="1"/>
</dbReference>
<dbReference type="Gene3D" id="3.40.50.2300">
    <property type="match status" value="1"/>
</dbReference>
<keyword evidence="2" id="KW-0238">DNA-binding</keyword>
<dbReference type="InterPro" id="IPR001789">
    <property type="entry name" value="Sig_transdc_resp-reg_receiver"/>
</dbReference>
<feature type="domain" description="HTH luxR-type" evidence="5">
    <location>
        <begin position="136"/>
        <end position="201"/>
    </location>
</feature>
<keyword evidence="8" id="KW-1185">Reference proteome</keyword>
<dbReference type="SMART" id="SM00421">
    <property type="entry name" value="HTH_LUXR"/>
    <property type="match status" value="1"/>
</dbReference>
<accession>A0ABR6YAU7</accession>
<evidence type="ECO:0000259" key="5">
    <source>
        <dbReference type="PROSITE" id="PS50043"/>
    </source>
</evidence>
<name>A0ABR6YAU7_9BURK</name>
<dbReference type="PROSITE" id="PS50043">
    <property type="entry name" value="HTH_LUXR_2"/>
    <property type="match status" value="1"/>
</dbReference>
<evidence type="ECO:0000256" key="2">
    <source>
        <dbReference type="ARBA" id="ARBA00023125"/>
    </source>
</evidence>
<feature type="modified residue" description="4-aspartylphosphate" evidence="4">
    <location>
        <position position="55"/>
    </location>
</feature>
<dbReference type="Gene3D" id="1.10.10.10">
    <property type="entry name" value="Winged helix-like DNA-binding domain superfamily/Winged helix DNA-binding domain"/>
    <property type="match status" value="1"/>
</dbReference>
<evidence type="ECO:0000259" key="6">
    <source>
        <dbReference type="PROSITE" id="PS50110"/>
    </source>
</evidence>
<dbReference type="InterPro" id="IPR016032">
    <property type="entry name" value="Sig_transdc_resp-reg_C-effctor"/>
</dbReference>
<feature type="domain" description="Response regulatory" evidence="6">
    <location>
        <begin position="6"/>
        <end position="120"/>
    </location>
</feature>
<evidence type="ECO:0000256" key="4">
    <source>
        <dbReference type="PROSITE-ProRule" id="PRU00169"/>
    </source>
</evidence>
<dbReference type="InterPro" id="IPR036388">
    <property type="entry name" value="WH-like_DNA-bd_sf"/>
</dbReference>
<dbReference type="Pfam" id="PF00072">
    <property type="entry name" value="Response_reg"/>
    <property type="match status" value="1"/>
</dbReference>
<dbReference type="CDD" id="cd06170">
    <property type="entry name" value="LuxR_C_like"/>
    <property type="match status" value="1"/>
</dbReference>
<gene>
    <name evidence="7" type="ORF">H8K55_09190</name>
</gene>
<dbReference type="EMBL" id="JACOGA010000007">
    <property type="protein sequence ID" value="MBC3873762.1"/>
    <property type="molecule type" value="Genomic_DNA"/>
</dbReference>
<protein>
    <submittedName>
        <fullName evidence="7">Response regulator transcription factor</fullName>
    </submittedName>
</protein>
<evidence type="ECO:0000256" key="1">
    <source>
        <dbReference type="ARBA" id="ARBA00023015"/>
    </source>
</evidence>
<keyword evidence="1" id="KW-0805">Transcription regulation</keyword>
<dbReference type="SMART" id="SM00448">
    <property type="entry name" value="REC"/>
    <property type="match status" value="1"/>
</dbReference>
<proteinExistence type="predicted"/>
<comment type="caution">
    <text evidence="7">The sequence shown here is derived from an EMBL/GenBank/DDBJ whole genome shotgun (WGS) entry which is preliminary data.</text>
</comment>
<evidence type="ECO:0000313" key="8">
    <source>
        <dbReference type="Proteomes" id="UP000624279"/>
    </source>
</evidence>
<dbReference type="SUPFAM" id="SSF46894">
    <property type="entry name" value="C-terminal effector domain of the bipartite response regulators"/>
    <property type="match status" value="1"/>
</dbReference>
<dbReference type="PRINTS" id="PR00038">
    <property type="entry name" value="HTHLUXR"/>
</dbReference>
<organism evidence="7 8">
    <name type="scientific">Undibacterium flavidum</name>
    <dbReference type="NCBI Taxonomy" id="2762297"/>
    <lineage>
        <taxon>Bacteria</taxon>
        <taxon>Pseudomonadati</taxon>
        <taxon>Pseudomonadota</taxon>
        <taxon>Betaproteobacteria</taxon>
        <taxon>Burkholderiales</taxon>
        <taxon>Oxalobacteraceae</taxon>
        <taxon>Undibacterium</taxon>
    </lineage>
</organism>
<keyword evidence="3" id="KW-0804">Transcription</keyword>
<dbReference type="SUPFAM" id="SSF52172">
    <property type="entry name" value="CheY-like"/>
    <property type="match status" value="1"/>
</dbReference>
<keyword evidence="4" id="KW-0597">Phosphoprotein</keyword>
<evidence type="ECO:0000313" key="7">
    <source>
        <dbReference type="EMBL" id="MBC3873762.1"/>
    </source>
</evidence>
<dbReference type="Proteomes" id="UP000624279">
    <property type="component" value="Unassembled WGS sequence"/>
</dbReference>
<reference evidence="7 8" key="1">
    <citation type="submission" date="2020-08" db="EMBL/GenBank/DDBJ databases">
        <title>Novel species isolated from subtropical streams in China.</title>
        <authorList>
            <person name="Lu H."/>
        </authorList>
    </citation>
    <scope>NUCLEOTIDE SEQUENCE [LARGE SCALE GENOMIC DNA]</scope>
    <source>
        <strain evidence="7 8">LX15W</strain>
    </source>
</reference>
<dbReference type="PANTHER" id="PTHR44688">
    <property type="entry name" value="DNA-BINDING TRANSCRIPTIONAL ACTIVATOR DEVR_DOSR"/>
    <property type="match status" value="1"/>
</dbReference>
<dbReference type="Pfam" id="PF00196">
    <property type="entry name" value="GerE"/>
    <property type="match status" value="1"/>
</dbReference>
<evidence type="ECO:0000256" key="3">
    <source>
        <dbReference type="ARBA" id="ARBA00023163"/>
    </source>
</evidence>
<dbReference type="InterPro" id="IPR011006">
    <property type="entry name" value="CheY-like_superfamily"/>
</dbReference>
<dbReference type="InterPro" id="IPR000792">
    <property type="entry name" value="Tscrpt_reg_LuxR_C"/>
</dbReference>
<sequence length="207" mass="23121">MNENALVHIIEDDLSLSKALARLLGAAGYRTCVYGAADDFLKNLTTLESGCILLDMNLPGINGMELHAQLRAQANRMPLIYLTGEGSIAMSVQAIKNGAEDFLTKPVQKEELLNAIARAFDRFQIEDLHHHHREELRSRLESLTAREKEVFDLLILGLLNKQIAYQLGNAERTVKAHRHCVMEKMRANSLAELVLMATELGMLEKTA</sequence>